<dbReference type="Pfam" id="PF03466">
    <property type="entry name" value="LysR_substrate"/>
    <property type="match status" value="1"/>
</dbReference>
<evidence type="ECO:0000313" key="6">
    <source>
        <dbReference type="EMBL" id="KGH20647.1"/>
    </source>
</evidence>
<comment type="similarity">
    <text evidence="1">Belongs to the LysR transcriptional regulatory family.</text>
</comment>
<keyword evidence="2" id="KW-0805">Transcription regulation</keyword>
<dbReference type="GO" id="GO:0003700">
    <property type="term" value="F:DNA-binding transcription factor activity"/>
    <property type="evidence" value="ECO:0007669"/>
    <property type="project" value="InterPro"/>
</dbReference>
<dbReference type="AlphaFoldDB" id="A0A0E3BZC0"/>
<dbReference type="InterPro" id="IPR000847">
    <property type="entry name" value="LysR_HTH_N"/>
</dbReference>
<keyword evidence="7" id="KW-1185">Reference proteome</keyword>
<keyword evidence="3" id="KW-0238">DNA-binding</keyword>
<dbReference type="FunFam" id="1.10.10.10:FF:000001">
    <property type="entry name" value="LysR family transcriptional regulator"/>
    <property type="match status" value="1"/>
</dbReference>
<dbReference type="PRINTS" id="PR00039">
    <property type="entry name" value="HTHLYSR"/>
</dbReference>
<dbReference type="InterPro" id="IPR005119">
    <property type="entry name" value="LysR_subst-bd"/>
</dbReference>
<keyword evidence="4" id="KW-0804">Transcription</keyword>
<dbReference type="Pfam" id="PF00126">
    <property type="entry name" value="HTH_1"/>
    <property type="match status" value="1"/>
</dbReference>
<dbReference type="InterPro" id="IPR036388">
    <property type="entry name" value="WH-like_DNA-bd_sf"/>
</dbReference>
<dbReference type="PANTHER" id="PTHR30419">
    <property type="entry name" value="HTH-TYPE TRANSCRIPTIONAL REGULATOR YBHD"/>
    <property type="match status" value="1"/>
</dbReference>
<sequence length="330" mass="35334">MADYGAIEINCLVMPVFPNNVSLRQLRAFDEVARQGAFAPAARELCLTQSALSESIRQLEDALGLRLFDRTTRTVGLTAAGQAFLLDVRQAFETLEQGFQNLGDLAALRRGKVRIAAAPSVLAVLLLPVLPALRTRHPGIEVDLIEDSAEGIAQRVQAGSVDFGVGAAHPAGGDLLTQPLISDAMGLVARLDEPLLQARRLTAADLARLPHLAFVGLTTDTAISQLLASTPGMPQNLLQTPLRLSNPQLLFEAVSLGLGVSIVPALTARHPSLGLQGDLGFRLLDEPRILRRTLLIQRPRRALSPAAQLLFDALAAQVRTLAQFEGITPD</sequence>
<proteinExistence type="inferred from homology"/>
<dbReference type="SUPFAM" id="SSF53850">
    <property type="entry name" value="Periplasmic binding protein-like II"/>
    <property type="match status" value="1"/>
</dbReference>
<dbReference type="GO" id="GO:0005829">
    <property type="term" value="C:cytosol"/>
    <property type="evidence" value="ECO:0007669"/>
    <property type="project" value="TreeGrafter"/>
</dbReference>
<dbReference type="InterPro" id="IPR050950">
    <property type="entry name" value="HTH-type_LysR_regulators"/>
</dbReference>
<dbReference type="PROSITE" id="PS50931">
    <property type="entry name" value="HTH_LYSR"/>
    <property type="match status" value="1"/>
</dbReference>
<name>A0A0E3BZC0_9BURK</name>
<protein>
    <submittedName>
        <fullName evidence="6">LysR family transcriptional regulator</fullName>
    </submittedName>
</protein>
<accession>A0A0E3BZC0</accession>
<evidence type="ECO:0000256" key="3">
    <source>
        <dbReference type="ARBA" id="ARBA00023125"/>
    </source>
</evidence>
<evidence type="ECO:0000259" key="5">
    <source>
        <dbReference type="PROSITE" id="PS50931"/>
    </source>
</evidence>
<gene>
    <name evidence="6" type="ORF">P608_03065</name>
</gene>
<evidence type="ECO:0000256" key="4">
    <source>
        <dbReference type="ARBA" id="ARBA00023163"/>
    </source>
</evidence>
<evidence type="ECO:0000256" key="1">
    <source>
        <dbReference type="ARBA" id="ARBA00009437"/>
    </source>
</evidence>
<reference evidence="6 7" key="1">
    <citation type="submission" date="2013-09" db="EMBL/GenBank/DDBJ databases">
        <title>High correlation between genotypes and phenotypes of environmental bacteria Comamonas testosteroni strains.</title>
        <authorList>
            <person name="Liu L."/>
            <person name="Zhu W."/>
            <person name="Xia X."/>
            <person name="Xu B."/>
            <person name="Luo M."/>
            <person name="Wang G."/>
        </authorList>
    </citation>
    <scope>NUCLEOTIDE SEQUENCE [LARGE SCALE GENOMIC DNA]</scope>
    <source>
        <strain evidence="6 7">DF2</strain>
    </source>
</reference>
<dbReference type="Proteomes" id="UP000029549">
    <property type="component" value="Unassembled WGS sequence"/>
</dbReference>
<dbReference type="GO" id="GO:0003677">
    <property type="term" value="F:DNA binding"/>
    <property type="evidence" value="ECO:0007669"/>
    <property type="project" value="UniProtKB-KW"/>
</dbReference>
<feature type="domain" description="HTH lysR-type" evidence="5">
    <location>
        <begin position="21"/>
        <end position="78"/>
    </location>
</feature>
<dbReference type="EMBL" id="AWTP01000013">
    <property type="protein sequence ID" value="KGH20647.1"/>
    <property type="molecule type" value="Genomic_DNA"/>
</dbReference>
<dbReference type="InterPro" id="IPR036390">
    <property type="entry name" value="WH_DNA-bd_sf"/>
</dbReference>
<dbReference type="Gene3D" id="3.40.190.290">
    <property type="match status" value="1"/>
</dbReference>
<evidence type="ECO:0000313" key="7">
    <source>
        <dbReference type="Proteomes" id="UP000029549"/>
    </source>
</evidence>
<organism evidence="6 7">
    <name type="scientific">Comamonas thiooxydans</name>
    <dbReference type="NCBI Taxonomy" id="363952"/>
    <lineage>
        <taxon>Bacteria</taxon>
        <taxon>Pseudomonadati</taxon>
        <taxon>Pseudomonadota</taxon>
        <taxon>Betaproteobacteria</taxon>
        <taxon>Burkholderiales</taxon>
        <taxon>Comamonadaceae</taxon>
        <taxon>Comamonas</taxon>
    </lineage>
</organism>
<evidence type="ECO:0000256" key="2">
    <source>
        <dbReference type="ARBA" id="ARBA00023015"/>
    </source>
</evidence>
<dbReference type="PANTHER" id="PTHR30419:SF8">
    <property type="entry name" value="NITROGEN ASSIMILATION TRANSCRIPTIONAL ACTIVATOR-RELATED"/>
    <property type="match status" value="1"/>
</dbReference>
<comment type="caution">
    <text evidence="6">The sequence shown here is derived from an EMBL/GenBank/DDBJ whole genome shotgun (WGS) entry which is preliminary data.</text>
</comment>
<dbReference type="SUPFAM" id="SSF46785">
    <property type="entry name" value="Winged helix' DNA-binding domain"/>
    <property type="match status" value="1"/>
</dbReference>
<dbReference type="Gene3D" id="1.10.10.10">
    <property type="entry name" value="Winged helix-like DNA-binding domain superfamily/Winged helix DNA-binding domain"/>
    <property type="match status" value="1"/>
</dbReference>